<name>A0A1I1LKX0_9SPHI</name>
<dbReference type="AlphaFoldDB" id="A0A1I1LKX0"/>
<dbReference type="Proteomes" id="UP000199577">
    <property type="component" value="Unassembled WGS sequence"/>
</dbReference>
<accession>A0A1I1LKX0</accession>
<proteinExistence type="predicted"/>
<evidence type="ECO:0000313" key="1">
    <source>
        <dbReference type="EMBL" id="SFC73212.1"/>
    </source>
</evidence>
<evidence type="ECO:0000313" key="2">
    <source>
        <dbReference type="Proteomes" id="UP000199577"/>
    </source>
</evidence>
<keyword evidence="2" id="KW-1185">Reference proteome</keyword>
<organism evidence="1 2">
    <name type="scientific">Parapedobacter composti</name>
    <dbReference type="NCBI Taxonomy" id="623281"/>
    <lineage>
        <taxon>Bacteria</taxon>
        <taxon>Pseudomonadati</taxon>
        <taxon>Bacteroidota</taxon>
        <taxon>Sphingobacteriia</taxon>
        <taxon>Sphingobacteriales</taxon>
        <taxon>Sphingobacteriaceae</taxon>
        <taxon>Parapedobacter</taxon>
    </lineage>
</organism>
<reference evidence="1 2" key="1">
    <citation type="submission" date="2016-10" db="EMBL/GenBank/DDBJ databases">
        <authorList>
            <person name="de Groot N.N."/>
        </authorList>
    </citation>
    <scope>NUCLEOTIDE SEQUENCE [LARGE SCALE GENOMIC DNA]</scope>
    <source>
        <strain evidence="1 2">DSM 22900</strain>
    </source>
</reference>
<protein>
    <submittedName>
        <fullName evidence="1">Uncharacterized protein</fullName>
    </submittedName>
</protein>
<dbReference type="EMBL" id="FOLL01000022">
    <property type="protein sequence ID" value="SFC73212.1"/>
    <property type="molecule type" value="Genomic_DNA"/>
</dbReference>
<gene>
    <name evidence="1" type="ORF">SAMN05421747_1224</name>
</gene>
<sequence>MVRLKDGNFAIETEQMFNFNSCMVRLKEY</sequence>